<evidence type="ECO:0000313" key="3">
    <source>
        <dbReference type="EMBL" id="MBU9767336.1"/>
    </source>
</evidence>
<dbReference type="InterPro" id="IPR050631">
    <property type="entry name" value="PheA/TfdB_FAD_monoxygenase"/>
</dbReference>
<accession>A0ABS6KUL9</accession>
<dbReference type="EMBL" id="VOMB01000028">
    <property type="protein sequence ID" value="MBU9767336.1"/>
    <property type="molecule type" value="Genomic_DNA"/>
</dbReference>
<sequence length="401" mass="44273">MPDTTCAIVGGGPAGMMLGLILARCGVAVTVMEKHADFLRDFRGDTVHPSTMRMLDELGLFDEFDRIGYSKVEKAEFPVDDGPVTLIDFRRLRQPHPYVAMVPQWDFLDLLADAGRDEPNFTLRMQTEVTGLIRTGEKVTGVRYTSPDGDGELSAELTVACDGRTSLVRREAGLRTRDYPVPFDVWWFRLPRTDDGQYSLIPRTAPGRAMIMIPRTGYFQVAYLIPKGGDAELRARGFEAFRTELAELIPEADPAALTSWDDVKHLDVQLNRLSRWHRDGLLCIGDAAHAMSPVGGVGINVAIQDAVAAARLLYPALREHRVSESDLAAVQRRRRLPTAITQGFQRILHRAVIAPVMKGAAIAPPGALVKVMRRLPQLTAIPAYLVGTGVRPEHIPGPARR</sequence>
<feature type="domain" description="FAD-binding" evidence="2">
    <location>
        <begin position="4"/>
        <end position="342"/>
    </location>
</feature>
<name>A0ABS6KUL9_9MYCO</name>
<dbReference type="Pfam" id="PF01494">
    <property type="entry name" value="FAD_binding_3"/>
    <property type="match status" value="1"/>
</dbReference>
<organism evidence="3 4">
    <name type="scientific">[Mycobacterium] fortunisiensis</name>
    <dbReference type="NCBI Taxonomy" id="2600579"/>
    <lineage>
        <taxon>Bacteria</taxon>
        <taxon>Bacillati</taxon>
        <taxon>Actinomycetota</taxon>
        <taxon>Actinomycetes</taxon>
        <taxon>Mycobacteriales</taxon>
        <taxon>Mycobacteriaceae</taxon>
        <taxon>Mycolicibacterium</taxon>
    </lineage>
</organism>
<dbReference type="NCBIfam" id="NF004833">
    <property type="entry name" value="PRK06185.1-1"/>
    <property type="match status" value="1"/>
</dbReference>
<protein>
    <submittedName>
        <fullName evidence="3">FAD-dependent oxidoreductase</fullName>
    </submittedName>
</protein>
<comment type="caution">
    <text evidence="3">The sequence shown here is derived from an EMBL/GenBank/DDBJ whole genome shotgun (WGS) entry which is preliminary data.</text>
</comment>
<proteinExistence type="predicted"/>
<keyword evidence="4" id="KW-1185">Reference proteome</keyword>
<dbReference type="Proteomes" id="UP000812982">
    <property type="component" value="Unassembled WGS sequence"/>
</dbReference>
<evidence type="ECO:0000256" key="1">
    <source>
        <dbReference type="ARBA" id="ARBA00023002"/>
    </source>
</evidence>
<evidence type="ECO:0000259" key="2">
    <source>
        <dbReference type="Pfam" id="PF01494"/>
    </source>
</evidence>
<reference evidence="3 4" key="1">
    <citation type="journal article" date="2021" name="Sci. Rep.">
        <title>Phenotypic and genomic hallmarks of a novel, potentially pathogenic rapidly growing Mycobacterium species related to the Mycobacterium fortuitum complex.</title>
        <authorList>
            <person name="Gharbi R."/>
            <person name="Khanna V."/>
            <person name="Frigui W."/>
            <person name="Mhenni B."/>
            <person name="Brosch R."/>
            <person name="Mardassi H."/>
        </authorList>
    </citation>
    <scope>NUCLEOTIDE SEQUENCE [LARGE SCALE GENOMIC DNA]</scope>
    <source>
        <strain evidence="3 4">TNTM28</strain>
    </source>
</reference>
<dbReference type="InterPro" id="IPR002938">
    <property type="entry name" value="FAD-bd"/>
</dbReference>
<dbReference type="RefSeq" id="WP_217161255.1">
    <property type="nucleotide sequence ID" value="NZ_VOMB01000028.1"/>
</dbReference>
<keyword evidence="1" id="KW-0560">Oxidoreductase</keyword>
<dbReference type="PANTHER" id="PTHR43476:SF5">
    <property type="entry name" value="FAD-DEPENDENT MONOOXYGENASE"/>
    <property type="match status" value="1"/>
</dbReference>
<dbReference type="PANTHER" id="PTHR43476">
    <property type="entry name" value="3-(3-HYDROXY-PHENYL)PROPIONATE/3-HYDROXYCINNAMIC ACID HYDROXYLASE"/>
    <property type="match status" value="1"/>
</dbReference>
<gene>
    <name evidence="3" type="ORF">FR943_26325</name>
</gene>
<evidence type="ECO:0000313" key="4">
    <source>
        <dbReference type="Proteomes" id="UP000812982"/>
    </source>
</evidence>
<dbReference type="NCBIfam" id="NF004834">
    <property type="entry name" value="PRK06185.1-3"/>
    <property type="match status" value="1"/>
</dbReference>